<dbReference type="Pfam" id="PF00710">
    <property type="entry name" value="Asparaginase"/>
    <property type="match status" value="1"/>
</dbReference>
<name>A0A1G2B5S0_9BACT</name>
<evidence type="ECO:0000259" key="1">
    <source>
        <dbReference type="Pfam" id="PF00710"/>
    </source>
</evidence>
<comment type="caution">
    <text evidence="2">The sequence shown here is derived from an EMBL/GenBank/DDBJ whole genome shotgun (WGS) entry which is preliminary data.</text>
</comment>
<dbReference type="InterPro" id="IPR037152">
    <property type="entry name" value="L-asparaginase_N_sf"/>
</dbReference>
<dbReference type="PANTHER" id="PTHR11707:SF28">
    <property type="entry name" value="60 KDA LYSOPHOSPHOLIPASE"/>
    <property type="match status" value="1"/>
</dbReference>
<dbReference type="Gene3D" id="3.40.50.1170">
    <property type="entry name" value="L-asparaginase, N-terminal domain"/>
    <property type="match status" value="1"/>
</dbReference>
<evidence type="ECO:0000313" key="2">
    <source>
        <dbReference type="EMBL" id="OGY84521.1"/>
    </source>
</evidence>
<dbReference type="SUPFAM" id="SSF53774">
    <property type="entry name" value="Glutaminase/Asparaginase"/>
    <property type="match status" value="1"/>
</dbReference>
<dbReference type="SMART" id="SM00870">
    <property type="entry name" value="Asparaginase"/>
    <property type="match status" value="1"/>
</dbReference>
<organism evidence="2 3">
    <name type="scientific">Candidatus Kerfeldbacteria bacterium RIFCSPLOWO2_01_FULL_48_11</name>
    <dbReference type="NCBI Taxonomy" id="1798543"/>
    <lineage>
        <taxon>Bacteria</taxon>
        <taxon>Candidatus Kerfeldiibacteriota</taxon>
    </lineage>
</organism>
<gene>
    <name evidence="2" type="ORF">A2898_00830</name>
</gene>
<dbReference type="InterPro" id="IPR027474">
    <property type="entry name" value="L-asparaginase_N"/>
</dbReference>
<dbReference type="PIRSF" id="PIRSF500176">
    <property type="entry name" value="L_ASNase"/>
    <property type="match status" value="1"/>
</dbReference>
<dbReference type="GO" id="GO:0004067">
    <property type="term" value="F:asparaginase activity"/>
    <property type="evidence" value="ECO:0007669"/>
    <property type="project" value="UniProtKB-UniRule"/>
</dbReference>
<dbReference type="STRING" id="1798543.A2898_00830"/>
<dbReference type="InterPro" id="IPR036152">
    <property type="entry name" value="Asp/glu_Ase-like_sf"/>
</dbReference>
<sequence>MSRKRNKIGIIFCGGSGLQTAGGRVVEVRKKEEMAEWLKEVPELGIIAEPDPYFVFGGDASEITPRVWSQLVKKISEVYSSVDGIVITHGLDTILYTGAMLSFMLQNLSKPIVLTGSPLFREMQSSEELEGLVADYRNLGVRANLINAFQVATMDIAEVVIAYGNRVLRANQTVKSIHPTINYFDDFADGLLGKVDFGIKLFPHAAKRAKGKLRVEDKIGEGLATFRIDPLTRPESFGALLSSGCKAVLVRSYSANLFPDSFTSYLRLAYGKGVPVIAYNLNVAEKTKIREEYIVVNSMTYEATMAKSLWVLGKTTKPAKFRELLAKDIAHELRSQSV</sequence>
<dbReference type="AlphaFoldDB" id="A0A1G2B5S0"/>
<feature type="domain" description="L-asparaginase N-terminal" evidence="1">
    <location>
        <begin position="8"/>
        <end position="196"/>
    </location>
</feature>
<dbReference type="PIRSF" id="PIRSF001220">
    <property type="entry name" value="L-ASNase_gatD"/>
    <property type="match status" value="1"/>
</dbReference>
<dbReference type="EMBL" id="MHKE01000007">
    <property type="protein sequence ID" value="OGY84521.1"/>
    <property type="molecule type" value="Genomic_DNA"/>
</dbReference>
<proteinExistence type="predicted"/>
<reference evidence="2 3" key="1">
    <citation type="journal article" date="2016" name="Nat. Commun.">
        <title>Thousands of microbial genomes shed light on interconnected biogeochemical processes in an aquifer system.</title>
        <authorList>
            <person name="Anantharaman K."/>
            <person name="Brown C.T."/>
            <person name="Hug L.A."/>
            <person name="Sharon I."/>
            <person name="Castelle C.J."/>
            <person name="Probst A.J."/>
            <person name="Thomas B.C."/>
            <person name="Singh A."/>
            <person name="Wilkins M.J."/>
            <person name="Karaoz U."/>
            <person name="Brodie E.L."/>
            <person name="Williams K.H."/>
            <person name="Hubbard S.S."/>
            <person name="Banfield J.F."/>
        </authorList>
    </citation>
    <scope>NUCLEOTIDE SEQUENCE [LARGE SCALE GENOMIC DNA]</scope>
</reference>
<dbReference type="PANTHER" id="PTHR11707">
    <property type="entry name" value="L-ASPARAGINASE"/>
    <property type="match status" value="1"/>
</dbReference>
<protein>
    <recommendedName>
        <fullName evidence="1">L-asparaginase N-terminal domain-containing protein</fullName>
    </recommendedName>
</protein>
<evidence type="ECO:0000313" key="3">
    <source>
        <dbReference type="Proteomes" id="UP000179164"/>
    </source>
</evidence>
<dbReference type="Proteomes" id="UP000179164">
    <property type="component" value="Unassembled WGS sequence"/>
</dbReference>
<dbReference type="InterPro" id="IPR006034">
    <property type="entry name" value="Asparaginase/glutaminase-like"/>
</dbReference>
<dbReference type="PROSITE" id="PS51732">
    <property type="entry name" value="ASN_GLN_ASE_3"/>
    <property type="match status" value="1"/>
</dbReference>
<accession>A0A1G2B5S0</accession>
<dbReference type="InterPro" id="IPR027473">
    <property type="entry name" value="L-asparaginase_C"/>
</dbReference>
<dbReference type="Gene3D" id="3.40.50.40">
    <property type="match status" value="1"/>
</dbReference>